<sequence length="65" mass="7193">MRSRELIELLVADGWFEIAIKGSHHQFKHPAKAGRVTVPHPKSEIAKGTLHNILKSAGLKGELRS</sequence>
<reference evidence="8 9" key="1">
    <citation type="submission" date="2017-08" db="EMBL/GenBank/DDBJ databases">
        <title>Genomic and metabolic characterisation of spoilage-associated Pseudomonas species.</title>
        <authorList>
            <person name="Stanborough T."/>
            <person name="Fegan N."/>
            <person name="Powell S.M."/>
            <person name="Singh T."/>
            <person name="Tamplin M.L."/>
            <person name="Chandry P.S."/>
        </authorList>
    </citation>
    <scope>NUCLEOTIDE SEQUENCE [LARGE SCALE GENOMIC DNA]</scope>
    <source>
        <strain evidence="8 9">F1801</strain>
    </source>
</reference>
<dbReference type="Gene3D" id="3.30.920.30">
    <property type="entry name" value="Hypothetical protein"/>
    <property type="match status" value="1"/>
</dbReference>
<keyword evidence="2" id="KW-1277">Toxin-antitoxin system</keyword>
<keyword evidence="3" id="KW-0540">Nuclease</keyword>
<dbReference type="InterPro" id="IPR012933">
    <property type="entry name" value="HicA_mRNA_interferase"/>
</dbReference>
<evidence type="ECO:0000256" key="1">
    <source>
        <dbReference type="ARBA" id="ARBA00006620"/>
    </source>
</evidence>
<protein>
    <submittedName>
        <fullName evidence="8">Addiction module toxin, HicA family</fullName>
    </submittedName>
</protein>
<dbReference type="GO" id="GO:0003729">
    <property type="term" value="F:mRNA binding"/>
    <property type="evidence" value="ECO:0007669"/>
    <property type="project" value="InterPro"/>
</dbReference>
<dbReference type="GO" id="GO:0004519">
    <property type="term" value="F:endonuclease activity"/>
    <property type="evidence" value="ECO:0007669"/>
    <property type="project" value="UniProtKB-KW"/>
</dbReference>
<comment type="caution">
    <text evidence="8">The sequence shown here is derived from an EMBL/GenBank/DDBJ whole genome shotgun (WGS) entry which is preliminary data.</text>
</comment>
<keyword evidence="7" id="KW-0346">Stress response</keyword>
<evidence type="ECO:0000256" key="4">
    <source>
        <dbReference type="ARBA" id="ARBA00022759"/>
    </source>
</evidence>
<keyword evidence="5" id="KW-0378">Hydrolase</keyword>
<proteinExistence type="inferred from homology"/>
<organism evidence="8 9">
    <name type="scientific">Pseudomonas fragi</name>
    <dbReference type="NCBI Taxonomy" id="296"/>
    <lineage>
        <taxon>Bacteria</taxon>
        <taxon>Pseudomonadati</taxon>
        <taxon>Pseudomonadota</taxon>
        <taxon>Gammaproteobacteria</taxon>
        <taxon>Pseudomonadales</taxon>
        <taxon>Pseudomonadaceae</taxon>
        <taxon>Pseudomonas</taxon>
    </lineage>
</organism>
<dbReference type="OrthoDB" id="9811409at2"/>
<evidence type="ECO:0000256" key="7">
    <source>
        <dbReference type="ARBA" id="ARBA00023016"/>
    </source>
</evidence>
<evidence type="ECO:0000313" key="8">
    <source>
        <dbReference type="EMBL" id="PAA16023.1"/>
    </source>
</evidence>
<dbReference type="Pfam" id="PF07927">
    <property type="entry name" value="HicA_toxin"/>
    <property type="match status" value="1"/>
</dbReference>
<keyword evidence="4" id="KW-0255">Endonuclease</keyword>
<dbReference type="RefSeq" id="WP_095001086.1">
    <property type="nucleotide sequence ID" value="NZ_NQKN01000003.1"/>
</dbReference>
<dbReference type="PANTHER" id="PTHR34873:SF3">
    <property type="entry name" value="ADDICTION MODULE TOXIN, HICA FAMILY"/>
    <property type="match status" value="1"/>
</dbReference>
<dbReference type="GO" id="GO:0016787">
    <property type="term" value="F:hydrolase activity"/>
    <property type="evidence" value="ECO:0007669"/>
    <property type="project" value="UniProtKB-KW"/>
</dbReference>
<dbReference type="AlphaFoldDB" id="A0A267ATV8"/>
<evidence type="ECO:0000256" key="6">
    <source>
        <dbReference type="ARBA" id="ARBA00022884"/>
    </source>
</evidence>
<accession>A0A267ATV8</accession>
<evidence type="ECO:0000256" key="5">
    <source>
        <dbReference type="ARBA" id="ARBA00022801"/>
    </source>
</evidence>
<dbReference type="PANTHER" id="PTHR34873">
    <property type="entry name" value="SSR1766 PROTEIN"/>
    <property type="match status" value="1"/>
</dbReference>
<evidence type="ECO:0000256" key="2">
    <source>
        <dbReference type="ARBA" id="ARBA00022649"/>
    </source>
</evidence>
<evidence type="ECO:0000313" key="9">
    <source>
        <dbReference type="Proteomes" id="UP000215861"/>
    </source>
</evidence>
<evidence type="ECO:0000256" key="3">
    <source>
        <dbReference type="ARBA" id="ARBA00022722"/>
    </source>
</evidence>
<gene>
    <name evidence="8" type="ORF">CJU81_01895</name>
</gene>
<keyword evidence="6" id="KW-0694">RNA-binding</keyword>
<dbReference type="SUPFAM" id="SSF54786">
    <property type="entry name" value="YcfA/nrd intein domain"/>
    <property type="match status" value="1"/>
</dbReference>
<dbReference type="EMBL" id="NQKQ01000001">
    <property type="protein sequence ID" value="PAA16023.1"/>
    <property type="molecule type" value="Genomic_DNA"/>
</dbReference>
<name>A0A267ATV8_PSEFR</name>
<comment type="similarity">
    <text evidence="1">Belongs to the HicA mRNA interferase family.</text>
</comment>
<dbReference type="InterPro" id="IPR038570">
    <property type="entry name" value="HicA_sf"/>
</dbReference>
<dbReference type="Proteomes" id="UP000215861">
    <property type="component" value="Unassembled WGS sequence"/>
</dbReference>